<evidence type="ECO:0000256" key="10">
    <source>
        <dbReference type="SAM" id="Phobius"/>
    </source>
</evidence>
<keyword evidence="13" id="KW-1185">Reference proteome</keyword>
<evidence type="ECO:0000256" key="5">
    <source>
        <dbReference type="ARBA" id="ARBA00022989"/>
    </source>
</evidence>
<dbReference type="Proteomes" id="UP001501084">
    <property type="component" value="Unassembled WGS sequence"/>
</dbReference>
<evidence type="ECO:0000313" key="12">
    <source>
        <dbReference type="EMBL" id="GAA2188181.1"/>
    </source>
</evidence>
<evidence type="ECO:0000256" key="1">
    <source>
        <dbReference type="ARBA" id="ARBA00004141"/>
    </source>
</evidence>
<keyword evidence="5 10" id="KW-1133">Transmembrane helix</keyword>
<proteinExistence type="inferred from homology"/>
<keyword evidence="9" id="KW-0676">Redox-active center</keyword>
<keyword evidence="6" id="KW-0560">Oxidoreductase</keyword>
<comment type="caution">
    <text evidence="12">The sequence shown here is derived from an EMBL/GenBank/DDBJ whole genome shotgun (WGS) entry which is preliminary data.</text>
</comment>
<evidence type="ECO:0000256" key="9">
    <source>
        <dbReference type="ARBA" id="ARBA00023284"/>
    </source>
</evidence>
<comment type="similarity">
    <text evidence="2">Belongs to the VKOR family.</text>
</comment>
<evidence type="ECO:0000256" key="7">
    <source>
        <dbReference type="ARBA" id="ARBA00023136"/>
    </source>
</evidence>
<name>A0ABN3B5C8_9MICO</name>
<dbReference type="SMART" id="SM00756">
    <property type="entry name" value="VKc"/>
    <property type="match status" value="1"/>
</dbReference>
<dbReference type="InterPro" id="IPR041714">
    <property type="entry name" value="VKOR_Actinobacteria"/>
</dbReference>
<protein>
    <submittedName>
        <fullName evidence="12">Vitamin K epoxide reductase family protein</fullName>
    </submittedName>
</protein>
<evidence type="ECO:0000256" key="3">
    <source>
        <dbReference type="ARBA" id="ARBA00022692"/>
    </source>
</evidence>
<gene>
    <name evidence="12" type="ORF">GCM10009786_16270</name>
</gene>
<feature type="transmembrane region" description="Helical" evidence="10">
    <location>
        <begin position="100"/>
        <end position="121"/>
    </location>
</feature>
<reference evidence="12 13" key="1">
    <citation type="journal article" date="2019" name="Int. J. Syst. Evol. Microbiol.">
        <title>The Global Catalogue of Microorganisms (GCM) 10K type strain sequencing project: providing services to taxonomists for standard genome sequencing and annotation.</title>
        <authorList>
            <consortium name="The Broad Institute Genomics Platform"/>
            <consortium name="The Broad Institute Genome Sequencing Center for Infectious Disease"/>
            <person name="Wu L."/>
            <person name="Ma J."/>
        </authorList>
    </citation>
    <scope>NUCLEOTIDE SEQUENCE [LARGE SCALE GENOMIC DNA]</scope>
    <source>
        <strain evidence="12 13">JCM 14919</strain>
    </source>
</reference>
<evidence type="ECO:0000256" key="6">
    <source>
        <dbReference type="ARBA" id="ARBA00023002"/>
    </source>
</evidence>
<dbReference type="InterPro" id="IPR012932">
    <property type="entry name" value="VKOR"/>
</dbReference>
<comment type="subcellular location">
    <subcellularLocation>
        <location evidence="1">Membrane</location>
        <topology evidence="1">Multi-pass membrane protein</topology>
    </subcellularLocation>
</comment>
<keyword evidence="4" id="KW-0874">Quinone</keyword>
<dbReference type="Pfam" id="PF07884">
    <property type="entry name" value="VKOR"/>
    <property type="match status" value="1"/>
</dbReference>
<feature type="transmembrane region" description="Helical" evidence="10">
    <location>
        <begin position="127"/>
        <end position="150"/>
    </location>
</feature>
<keyword evidence="3 10" id="KW-0812">Transmembrane</keyword>
<keyword evidence="7 10" id="KW-0472">Membrane</keyword>
<evidence type="ECO:0000313" key="13">
    <source>
        <dbReference type="Proteomes" id="UP001501084"/>
    </source>
</evidence>
<dbReference type="InterPro" id="IPR038354">
    <property type="entry name" value="VKOR_sf"/>
</dbReference>
<dbReference type="CDD" id="cd12922">
    <property type="entry name" value="VKOR_5"/>
    <property type="match status" value="1"/>
</dbReference>
<dbReference type="RefSeq" id="WP_200328717.1">
    <property type="nucleotide sequence ID" value="NZ_BAAAOP010000005.1"/>
</dbReference>
<accession>A0ABN3B5C8</accession>
<dbReference type="Gene3D" id="1.20.1440.130">
    <property type="entry name" value="VKOR domain"/>
    <property type="match status" value="1"/>
</dbReference>
<organism evidence="12 13">
    <name type="scientific">Leucobacter alluvii</name>
    <dbReference type="NCBI Taxonomy" id="340321"/>
    <lineage>
        <taxon>Bacteria</taxon>
        <taxon>Bacillati</taxon>
        <taxon>Actinomycetota</taxon>
        <taxon>Actinomycetes</taxon>
        <taxon>Micrococcales</taxon>
        <taxon>Microbacteriaceae</taxon>
        <taxon>Leucobacter</taxon>
    </lineage>
</organism>
<sequence>MSSELRAPSRSVAFAIFTIVAGAIGWFASFELLTEYIKTLQNPDYVPNCSVSILVTCGPNMASWQGALLGFSNTIIGVAAFVAPIAVGVALLAGARFAPWFWVTYQIGLLGGFALVSWLVVQSVFMLGTLCPWCMVVWTATIPLFWITLFRPYAVGDIPVSPNAQRVLGRCYAWSWVVILVCFATIAFVAQLQLDWVSEFSRG</sequence>
<evidence type="ECO:0000256" key="8">
    <source>
        <dbReference type="ARBA" id="ARBA00023157"/>
    </source>
</evidence>
<evidence type="ECO:0000259" key="11">
    <source>
        <dbReference type="SMART" id="SM00756"/>
    </source>
</evidence>
<feature type="domain" description="Vitamin K epoxide reductase" evidence="11">
    <location>
        <begin position="11"/>
        <end position="152"/>
    </location>
</feature>
<evidence type="ECO:0000256" key="2">
    <source>
        <dbReference type="ARBA" id="ARBA00006214"/>
    </source>
</evidence>
<dbReference type="EMBL" id="BAAAOP010000005">
    <property type="protein sequence ID" value="GAA2188181.1"/>
    <property type="molecule type" value="Genomic_DNA"/>
</dbReference>
<keyword evidence="8" id="KW-1015">Disulfide bond</keyword>
<feature type="transmembrane region" description="Helical" evidence="10">
    <location>
        <begin position="171"/>
        <end position="194"/>
    </location>
</feature>
<evidence type="ECO:0000256" key="4">
    <source>
        <dbReference type="ARBA" id="ARBA00022719"/>
    </source>
</evidence>
<feature type="transmembrane region" description="Helical" evidence="10">
    <location>
        <begin position="68"/>
        <end position="93"/>
    </location>
</feature>
<feature type="transmembrane region" description="Helical" evidence="10">
    <location>
        <begin position="12"/>
        <end position="30"/>
    </location>
</feature>